<protein>
    <recommendedName>
        <fullName evidence="2">EF-hand domain-containing protein</fullName>
    </recommendedName>
</protein>
<keyword evidence="4" id="KW-1185">Reference proteome</keyword>
<dbReference type="SUPFAM" id="SSF47473">
    <property type="entry name" value="EF-hand"/>
    <property type="match status" value="1"/>
</dbReference>
<feature type="domain" description="EF-hand" evidence="2">
    <location>
        <begin position="288"/>
        <end position="323"/>
    </location>
</feature>
<gene>
    <name evidence="3" type="ORF">Ae201684_009583</name>
</gene>
<evidence type="ECO:0000259" key="2">
    <source>
        <dbReference type="PROSITE" id="PS50222"/>
    </source>
</evidence>
<dbReference type="VEuPathDB" id="FungiDB:AeMF1_006598"/>
<dbReference type="AlphaFoldDB" id="A0A6G0X0J9"/>
<keyword evidence="1" id="KW-0472">Membrane</keyword>
<dbReference type="VEuPathDB" id="FungiDB:AeMF1_006599"/>
<evidence type="ECO:0000313" key="4">
    <source>
        <dbReference type="Proteomes" id="UP000481153"/>
    </source>
</evidence>
<evidence type="ECO:0000313" key="3">
    <source>
        <dbReference type="EMBL" id="KAF0733333.1"/>
    </source>
</evidence>
<evidence type="ECO:0000256" key="1">
    <source>
        <dbReference type="SAM" id="Phobius"/>
    </source>
</evidence>
<dbReference type="InterPro" id="IPR002048">
    <property type="entry name" value="EF_hand_dom"/>
</dbReference>
<accession>A0A6G0X0J9</accession>
<keyword evidence="1" id="KW-1133">Transmembrane helix</keyword>
<organism evidence="3 4">
    <name type="scientific">Aphanomyces euteiches</name>
    <dbReference type="NCBI Taxonomy" id="100861"/>
    <lineage>
        <taxon>Eukaryota</taxon>
        <taxon>Sar</taxon>
        <taxon>Stramenopiles</taxon>
        <taxon>Oomycota</taxon>
        <taxon>Saprolegniomycetes</taxon>
        <taxon>Saprolegniales</taxon>
        <taxon>Verrucalvaceae</taxon>
        <taxon>Aphanomyces</taxon>
    </lineage>
</organism>
<name>A0A6G0X0J9_9STRA</name>
<feature type="transmembrane region" description="Helical" evidence="1">
    <location>
        <begin position="205"/>
        <end position="225"/>
    </location>
</feature>
<proteinExistence type="predicted"/>
<dbReference type="EMBL" id="VJMJ01000122">
    <property type="protein sequence ID" value="KAF0733333.1"/>
    <property type="molecule type" value="Genomic_DNA"/>
</dbReference>
<reference evidence="3 4" key="1">
    <citation type="submission" date="2019-07" db="EMBL/GenBank/DDBJ databases">
        <title>Genomics analysis of Aphanomyces spp. identifies a new class of oomycete effector associated with host adaptation.</title>
        <authorList>
            <person name="Gaulin E."/>
        </authorList>
    </citation>
    <scope>NUCLEOTIDE SEQUENCE [LARGE SCALE GENOMIC DNA]</scope>
    <source>
        <strain evidence="3 4">ATCC 201684</strain>
    </source>
</reference>
<dbReference type="InterPro" id="IPR011992">
    <property type="entry name" value="EF-hand-dom_pair"/>
</dbReference>
<sequence>MLFQLVRSMLRIRSVLVDCLTAVVLANDGNQTTVEGGAPSLGGIVTRLLETVELLHMMLFLFVVIFLCLCMCAKVRVGHVVDACCRVFLKWGERVQGEFREFERRAPYLSVVLTDYALALESSTNWRNRWSIKRMRNLKKREREMVYISLRRRFVDYRSNHPDPAKAKAIAHAFQLEPETRFPFNEYLNIISGEVLARLIEIDPITWIALEILVVALLFLCWAVGPENEVFVLLISGGVLVANTIAVHAGIHNMRVLLMSPGLFAAAQQRLKELSSHSRVLSAISPDMTTDQIQSIVHVLDEHHTGEITFEDFYHWCSTRIEEYSTKSSKDQLIKEVFDMIDTDGSGSITVDVSISPARQELDGHVGIRRDFQNVGTIAQSRRCGSSG</sequence>
<dbReference type="GO" id="GO:0005509">
    <property type="term" value="F:calcium ion binding"/>
    <property type="evidence" value="ECO:0007669"/>
    <property type="project" value="InterPro"/>
</dbReference>
<feature type="transmembrane region" description="Helical" evidence="1">
    <location>
        <begin position="231"/>
        <end position="251"/>
    </location>
</feature>
<dbReference type="Gene3D" id="1.10.238.10">
    <property type="entry name" value="EF-hand"/>
    <property type="match status" value="1"/>
</dbReference>
<dbReference type="PROSITE" id="PS50222">
    <property type="entry name" value="EF_HAND_2"/>
    <property type="match status" value="1"/>
</dbReference>
<comment type="caution">
    <text evidence="3">The sequence shown here is derived from an EMBL/GenBank/DDBJ whole genome shotgun (WGS) entry which is preliminary data.</text>
</comment>
<keyword evidence="1" id="KW-0812">Transmembrane</keyword>
<dbReference type="Proteomes" id="UP000481153">
    <property type="component" value="Unassembled WGS sequence"/>
</dbReference>
<feature type="transmembrane region" description="Helical" evidence="1">
    <location>
        <begin position="54"/>
        <end position="73"/>
    </location>
</feature>